<dbReference type="Proteomes" id="UP000283634">
    <property type="component" value="Unassembled WGS sequence"/>
</dbReference>
<accession>A0A422MYP7</accession>
<reference evidence="1 2" key="1">
    <citation type="journal article" date="2018" name="BMC Genomics">
        <title>Genomic comparison of Trypanosoma conorhini and Trypanosoma rangeli to Trypanosoma cruzi strains of high and low virulence.</title>
        <authorList>
            <person name="Bradwell K.R."/>
            <person name="Koparde V.N."/>
            <person name="Matveyev A.V."/>
            <person name="Serrano M.G."/>
            <person name="Alves J.M."/>
            <person name="Parikh H."/>
            <person name="Huang B."/>
            <person name="Lee V."/>
            <person name="Espinosa-Alvarez O."/>
            <person name="Ortiz P.A."/>
            <person name="Costa-Martins A.G."/>
            <person name="Teixeira M.M."/>
            <person name="Buck G.A."/>
        </authorList>
    </citation>
    <scope>NUCLEOTIDE SEQUENCE [LARGE SCALE GENOMIC DNA]</scope>
    <source>
        <strain evidence="1 2">AM80</strain>
    </source>
</reference>
<proteinExistence type="predicted"/>
<dbReference type="OrthoDB" id="28127at2759"/>
<keyword evidence="2" id="KW-1185">Reference proteome</keyword>
<dbReference type="EMBL" id="MKGL01000472">
    <property type="protein sequence ID" value="RNE98333.1"/>
    <property type="molecule type" value="Genomic_DNA"/>
</dbReference>
<dbReference type="RefSeq" id="XP_029234581.1">
    <property type="nucleotide sequence ID" value="XM_029385557.1"/>
</dbReference>
<comment type="caution">
    <text evidence="1">The sequence shown here is derived from an EMBL/GenBank/DDBJ whole genome shotgun (WGS) entry which is preliminary data.</text>
</comment>
<organism evidence="1 2">
    <name type="scientific">Trypanosoma rangeli</name>
    <dbReference type="NCBI Taxonomy" id="5698"/>
    <lineage>
        <taxon>Eukaryota</taxon>
        <taxon>Discoba</taxon>
        <taxon>Euglenozoa</taxon>
        <taxon>Kinetoplastea</taxon>
        <taxon>Metakinetoplastina</taxon>
        <taxon>Trypanosomatida</taxon>
        <taxon>Trypanosomatidae</taxon>
        <taxon>Trypanosoma</taxon>
        <taxon>Herpetosoma</taxon>
    </lineage>
</organism>
<gene>
    <name evidence="1" type="ORF">TraAM80_08831</name>
</gene>
<evidence type="ECO:0000313" key="2">
    <source>
        <dbReference type="Proteomes" id="UP000283634"/>
    </source>
</evidence>
<dbReference type="AlphaFoldDB" id="A0A422MYP7"/>
<dbReference type="GeneID" id="40332764"/>
<evidence type="ECO:0000313" key="1">
    <source>
        <dbReference type="EMBL" id="RNE98333.1"/>
    </source>
</evidence>
<sequence>MKLARSLWATLPKYMSLRHAPSFRQSKPCEVIGVATRLIPPECVPAFVVSEVIDDVEEQALLTFTAPWFSRLAYNDGHMDSLIHHFRECYRPYREIVGNAAGDANHSGCDVLDEGVMTLARNALRRCRKIVSEYLVSITPG</sequence>
<protein>
    <submittedName>
        <fullName evidence="1">Alkylated DNA repair protein alkB like protein 7</fullName>
    </submittedName>
</protein>
<name>A0A422MYP7_TRYRA</name>